<dbReference type="RefSeq" id="WP_264809763.1">
    <property type="nucleotide sequence ID" value="NZ_CP110226.1"/>
</dbReference>
<dbReference type="Proteomes" id="UP001163156">
    <property type="component" value="Chromosome"/>
</dbReference>
<keyword evidence="7" id="KW-0809">Transit peptide</keyword>
<feature type="transmembrane region" description="Helical" evidence="10">
    <location>
        <begin position="83"/>
        <end position="104"/>
    </location>
</feature>
<feature type="transmembrane region" description="Helical" evidence="10">
    <location>
        <begin position="266"/>
        <end position="285"/>
    </location>
</feature>
<keyword evidence="5 10" id="KW-0812">Transmembrane</keyword>
<dbReference type="CDD" id="cd06160">
    <property type="entry name" value="S2P-M50_like_2"/>
    <property type="match status" value="1"/>
</dbReference>
<keyword evidence="13" id="KW-1185">Reference proteome</keyword>
<feature type="transmembrane region" description="Helical" evidence="10">
    <location>
        <begin position="116"/>
        <end position="139"/>
    </location>
</feature>
<organism evidence="12 13">
    <name type="scientific">Algoriphagus halophytocola</name>
    <dbReference type="NCBI Taxonomy" id="2991499"/>
    <lineage>
        <taxon>Bacteria</taxon>
        <taxon>Pseudomonadati</taxon>
        <taxon>Bacteroidota</taxon>
        <taxon>Cytophagia</taxon>
        <taxon>Cytophagales</taxon>
        <taxon>Cyclobacteriaceae</taxon>
        <taxon>Algoriphagus</taxon>
    </lineage>
</organism>
<evidence type="ECO:0000256" key="3">
    <source>
        <dbReference type="ARBA" id="ARBA00007931"/>
    </source>
</evidence>
<dbReference type="InterPro" id="IPR044838">
    <property type="entry name" value="EGY1-like"/>
</dbReference>
<dbReference type="PANTHER" id="PTHR31412:SF0">
    <property type="entry name" value="ZINC METALLOPROTEASE EGY1, CHLOROPLASTIC-RELATED"/>
    <property type="match status" value="1"/>
</dbReference>
<sequence length="369" mass="41537">MYSYKEYLRHGLLFLLTLVTTTLAGAEWIYSKSVLGEGESLLTWEYFWKSTAFSVPFIGILLIHELGHFFASIYHQVKCSMPYFIPGWLGFIGMPSIGTFGAVIQMKGFVNSRKKFFDIGVAGPLAGFVLALVVLIYGFSTLPEADYIYTFHPEYQDPDFQGYEDGVLNIELGNNLLFWALSEAFAASERVPEMSEVIHYPYLFAGYLALFFTALNLLPIGQLDGGHVVFGLSPNHHRWISLGAYVMFIAYAGIGVLSPYAAVEDLMLWIPLYLGFLFICLSKTGLNLQNRITLALCLAAFQYAFVFFKPEVQGYQGWLFYAFLLGRVMGVKHPEVTGSYQLDKGRKLVGWIAILIFALCFSPRPFIIT</sequence>
<dbReference type="InterPro" id="IPR008915">
    <property type="entry name" value="Peptidase_M50"/>
</dbReference>
<dbReference type="PANTHER" id="PTHR31412">
    <property type="entry name" value="ZINC METALLOPROTEASE EGY1"/>
    <property type="match status" value="1"/>
</dbReference>
<protein>
    <submittedName>
        <fullName evidence="12">Site-2 protease family protein</fullName>
    </submittedName>
</protein>
<name>A0ABY6MIC6_9BACT</name>
<evidence type="ECO:0000313" key="12">
    <source>
        <dbReference type="EMBL" id="UZD23224.1"/>
    </source>
</evidence>
<evidence type="ECO:0000313" key="13">
    <source>
        <dbReference type="Proteomes" id="UP001163156"/>
    </source>
</evidence>
<evidence type="ECO:0000256" key="10">
    <source>
        <dbReference type="SAM" id="Phobius"/>
    </source>
</evidence>
<evidence type="ECO:0000256" key="4">
    <source>
        <dbReference type="ARBA" id="ARBA00022670"/>
    </source>
</evidence>
<evidence type="ECO:0000256" key="9">
    <source>
        <dbReference type="ARBA" id="ARBA00023136"/>
    </source>
</evidence>
<evidence type="ECO:0000256" key="6">
    <source>
        <dbReference type="ARBA" id="ARBA00022801"/>
    </source>
</evidence>
<dbReference type="EMBL" id="CP110226">
    <property type="protein sequence ID" value="UZD23224.1"/>
    <property type="molecule type" value="Genomic_DNA"/>
</dbReference>
<comment type="subcellular location">
    <subcellularLocation>
        <location evidence="2">Membrane</location>
        <topology evidence="2">Multi-pass membrane protein</topology>
    </subcellularLocation>
</comment>
<keyword evidence="4 12" id="KW-0645">Protease</keyword>
<evidence type="ECO:0000256" key="2">
    <source>
        <dbReference type="ARBA" id="ARBA00004141"/>
    </source>
</evidence>
<keyword evidence="8 10" id="KW-1133">Transmembrane helix</keyword>
<feature type="domain" description="Peptidase M50" evidence="11">
    <location>
        <begin position="53"/>
        <end position="236"/>
    </location>
</feature>
<comment type="similarity">
    <text evidence="3">Belongs to the peptidase M50B family.</text>
</comment>
<dbReference type="Pfam" id="PF02163">
    <property type="entry name" value="Peptidase_M50"/>
    <property type="match status" value="1"/>
</dbReference>
<evidence type="ECO:0000259" key="11">
    <source>
        <dbReference type="Pfam" id="PF02163"/>
    </source>
</evidence>
<keyword evidence="9 10" id="KW-0472">Membrane</keyword>
<feature type="transmembrane region" description="Helical" evidence="10">
    <location>
        <begin position="51"/>
        <end position="71"/>
    </location>
</feature>
<evidence type="ECO:0000256" key="1">
    <source>
        <dbReference type="ARBA" id="ARBA00001947"/>
    </source>
</evidence>
<reference evidence="12" key="1">
    <citation type="submission" date="2022-10" db="EMBL/GenBank/DDBJ databases">
        <title>Algoriphagus sp. a novel bacteria isolate from halophytes salicornia europaea.</title>
        <authorList>
            <person name="Peng Y."/>
            <person name="Jiang L."/>
            <person name="Lee J."/>
        </authorList>
    </citation>
    <scope>NUCLEOTIDE SEQUENCE</scope>
    <source>
        <strain evidence="12">TR-M5</strain>
    </source>
</reference>
<evidence type="ECO:0000256" key="7">
    <source>
        <dbReference type="ARBA" id="ARBA00022946"/>
    </source>
</evidence>
<feature type="transmembrane region" description="Helical" evidence="10">
    <location>
        <begin position="348"/>
        <end position="367"/>
    </location>
</feature>
<gene>
    <name evidence="12" type="ORF">OM944_01775</name>
</gene>
<evidence type="ECO:0000256" key="8">
    <source>
        <dbReference type="ARBA" id="ARBA00022989"/>
    </source>
</evidence>
<keyword evidence="6" id="KW-0378">Hydrolase</keyword>
<comment type="cofactor">
    <cofactor evidence="1">
        <name>Zn(2+)</name>
        <dbReference type="ChEBI" id="CHEBI:29105"/>
    </cofactor>
</comment>
<proteinExistence type="inferred from homology"/>
<accession>A0ABY6MIC6</accession>
<dbReference type="GO" id="GO:0008233">
    <property type="term" value="F:peptidase activity"/>
    <property type="evidence" value="ECO:0007669"/>
    <property type="project" value="UniProtKB-KW"/>
</dbReference>
<feature type="transmembrane region" description="Helical" evidence="10">
    <location>
        <begin position="200"/>
        <end position="218"/>
    </location>
</feature>
<dbReference type="GO" id="GO:0006508">
    <property type="term" value="P:proteolysis"/>
    <property type="evidence" value="ECO:0007669"/>
    <property type="project" value="UniProtKB-KW"/>
</dbReference>
<feature type="transmembrane region" description="Helical" evidence="10">
    <location>
        <begin position="239"/>
        <end position="260"/>
    </location>
</feature>
<evidence type="ECO:0000256" key="5">
    <source>
        <dbReference type="ARBA" id="ARBA00022692"/>
    </source>
</evidence>
<feature type="transmembrane region" description="Helical" evidence="10">
    <location>
        <begin position="12"/>
        <end position="30"/>
    </location>
</feature>